<gene>
    <name evidence="1" type="ORF">CP523_13265</name>
    <name evidence="2" type="ORF">NH397_05660</name>
</gene>
<reference evidence="2" key="2">
    <citation type="submission" date="2022-06" db="EMBL/GenBank/DDBJ databases">
        <authorList>
            <person name="Holder M.E."/>
            <person name="Ajami N.J."/>
            <person name="Petrosino J.F."/>
        </authorList>
    </citation>
    <scope>NUCLEOTIDE SEQUENCE</scope>
    <source>
        <strain evidence="2">RMA 8861</strain>
    </source>
</reference>
<dbReference type="KEGG" id="csep:CP523_13265"/>
<sequence length="48" mass="5642">MNEVINIEDVRCFCCNQLLIKADYVKGEIKCPRCKKIIKIEVKEKDRA</sequence>
<dbReference type="Proteomes" id="UP001055437">
    <property type="component" value="Chromosome"/>
</dbReference>
<dbReference type="Proteomes" id="UP000280586">
    <property type="component" value="Chromosome"/>
</dbReference>
<name>A0A9N7JPT3_CLOSE</name>
<evidence type="ECO:0000313" key="3">
    <source>
        <dbReference type="Proteomes" id="UP000280586"/>
    </source>
</evidence>
<dbReference type="GO" id="GO:0003677">
    <property type="term" value="F:DNA binding"/>
    <property type="evidence" value="ECO:0007669"/>
    <property type="project" value="UniProtKB-KW"/>
</dbReference>
<evidence type="ECO:0000313" key="4">
    <source>
        <dbReference type="Proteomes" id="UP001055437"/>
    </source>
</evidence>
<protein>
    <submittedName>
        <fullName evidence="1">Com family DNA-binding transcriptional regulator</fullName>
    </submittedName>
</protein>
<keyword evidence="4" id="KW-1185">Reference proteome</keyword>
<evidence type="ECO:0000313" key="2">
    <source>
        <dbReference type="EMBL" id="USS02449.1"/>
    </source>
</evidence>
<organism evidence="1 3">
    <name type="scientific">Clostridium septicum</name>
    <dbReference type="NCBI Taxonomy" id="1504"/>
    <lineage>
        <taxon>Bacteria</taxon>
        <taxon>Bacillati</taxon>
        <taxon>Bacillota</taxon>
        <taxon>Clostridia</taxon>
        <taxon>Eubacteriales</taxon>
        <taxon>Clostridiaceae</taxon>
        <taxon>Clostridium</taxon>
    </lineage>
</organism>
<evidence type="ECO:0000313" key="1">
    <source>
        <dbReference type="EMBL" id="AYE35871.1"/>
    </source>
</evidence>
<dbReference type="EMBL" id="CP099799">
    <property type="protein sequence ID" value="USS02449.1"/>
    <property type="molecule type" value="Genomic_DNA"/>
</dbReference>
<dbReference type="InterPro" id="IPR019294">
    <property type="entry name" value="Translation_reg_Com"/>
</dbReference>
<dbReference type="Pfam" id="PF10122">
    <property type="entry name" value="Zn_ribbon_Com"/>
    <property type="match status" value="1"/>
</dbReference>
<dbReference type="EMBL" id="CP023671">
    <property type="protein sequence ID" value="AYE35871.1"/>
    <property type="molecule type" value="Genomic_DNA"/>
</dbReference>
<proteinExistence type="predicted"/>
<reference evidence="1 3" key="1">
    <citation type="submission" date="2017-09" db="EMBL/GenBank/DDBJ databases">
        <authorList>
            <person name="Thomas P."/>
            <person name="Seyboldt C."/>
        </authorList>
    </citation>
    <scope>NUCLEOTIDE SEQUENCE [LARGE SCALE GENOMIC DNA]</scope>
    <source>
        <strain evidence="1 3">DSM 7534</strain>
    </source>
</reference>
<keyword evidence="1" id="KW-0238">DNA-binding</keyword>
<accession>A0A9N7JPT3</accession>
<dbReference type="AlphaFoldDB" id="A0A9N7JPT3"/>